<keyword evidence="2" id="KW-1185">Reference proteome</keyword>
<sequence length="76" mass="8240">MCIHSQACPLDNRRKLPRSQLSHTRSSHWSVHPVNCLNKSTLVVVGAAQKLVGSEDLAATAVVAHRVAHSVGVYDE</sequence>
<organism evidence="1 2">
    <name type="scientific">Colletotrichum chrysophilum</name>
    <dbReference type="NCBI Taxonomy" id="1836956"/>
    <lineage>
        <taxon>Eukaryota</taxon>
        <taxon>Fungi</taxon>
        <taxon>Dikarya</taxon>
        <taxon>Ascomycota</taxon>
        <taxon>Pezizomycotina</taxon>
        <taxon>Sordariomycetes</taxon>
        <taxon>Hypocreomycetidae</taxon>
        <taxon>Glomerellales</taxon>
        <taxon>Glomerellaceae</taxon>
        <taxon>Colletotrichum</taxon>
        <taxon>Colletotrichum gloeosporioides species complex</taxon>
    </lineage>
</organism>
<dbReference type="AlphaFoldDB" id="A0AAD9AHM8"/>
<name>A0AAD9AHM8_9PEZI</name>
<evidence type="ECO:0000313" key="2">
    <source>
        <dbReference type="Proteomes" id="UP001243330"/>
    </source>
</evidence>
<evidence type="ECO:0000313" key="1">
    <source>
        <dbReference type="EMBL" id="KAK1847090.1"/>
    </source>
</evidence>
<reference evidence="1" key="1">
    <citation type="submission" date="2023-01" db="EMBL/GenBank/DDBJ databases">
        <title>Colletotrichum chrysophilum M932 genome sequence.</title>
        <authorList>
            <person name="Baroncelli R."/>
        </authorList>
    </citation>
    <scope>NUCLEOTIDE SEQUENCE</scope>
    <source>
        <strain evidence="1">M932</strain>
    </source>
</reference>
<dbReference type="EMBL" id="JAQOWY010000213">
    <property type="protein sequence ID" value="KAK1847090.1"/>
    <property type="molecule type" value="Genomic_DNA"/>
</dbReference>
<proteinExistence type="predicted"/>
<dbReference type="Proteomes" id="UP001243330">
    <property type="component" value="Unassembled WGS sequence"/>
</dbReference>
<accession>A0AAD9AHM8</accession>
<comment type="caution">
    <text evidence="1">The sequence shown here is derived from an EMBL/GenBank/DDBJ whole genome shotgun (WGS) entry which is preliminary data.</text>
</comment>
<gene>
    <name evidence="1" type="ORF">CCHR01_10257</name>
</gene>
<protein>
    <submittedName>
        <fullName evidence="1">Uncharacterized protein</fullName>
    </submittedName>
</protein>